<dbReference type="EMBL" id="JACHIR010000001">
    <property type="protein sequence ID" value="MBB5891020.1"/>
    <property type="molecule type" value="Genomic_DNA"/>
</dbReference>
<evidence type="ECO:0000313" key="1">
    <source>
        <dbReference type="EMBL" id="MBB5891020.1"/>
    </source>
</evidence>
<dbReference type="RefSeq" id="WP_184860860.1">
    <property type="nucleotide sequence ID" value="NZ_BAAAWY010000038.1"/>
</dbReference>
<reference evidence="1 2" key="1">
    <citation type="submission" date="2020-08" db="EMBL/GenBank/DDBJ databases">
        <title>Sequencing the genomes of 1000 actinobacteria strains.</title>
        <authorList>
            <person name="Klenk H.-P."/>
        </authorList>
    </citation>
    <scope>NUCLEOTIDE SEQUENCE [LARGE SCALE GENOMIC DNA]</scope>
    <source>
        <strain evidence="1 2">DSM 43851</strain>
    </source>
</reference>
<name>A0A7W9NFW1_9PSEU</name>
<comment type="caution">
    <text evidence="1">The sequence shown here is derived from an EMBL/GenBank/DDBJ whole genome shotgun (WGS) entry which is preliminary data.</text>
</comment>
<keyword evidence="2" id="KW-1185">Reference proteome</keyword>
<sequence>MAQAPKLMVDMSEYTVIVAQAPKMAMTRPDEQGNSEPMKDWQTKAIKYTVDLVLMERPRPDSDWSPLPIPIRADLLAEPAPGVTQGAMVALNGVRVTLKTSKVTDSDCARMGHLRGADFAWRIDSLSLVAASPQMAA</sequence>
<organism evidence="1 2">
    <name type="scientific">Kutzneria kofuensis</name>
    <dbReference type="NCBI Taxonomy" id="103725"/>
    <lineage>
        <taxon>Bacteria</taxon>
        <taxon>Bacillati</taxon>
        <taxon>Actinomycetota</taxon>
        <taxon>Actinomycetes</taxon>
        <taxon>Pseudonocardiales</taxon>
        <taxon>Pseudonocardiaceae</taxon>
        <taxon>Kutzneria</taxon>
    </lineage>
</organism>
<dbReference type="AlphaFoldDB" id="A0A7W9NFW1"/>
<gene>
    <name evidence="1" type="ORF">BJ998_002216</name>
</gene>
<protein>
    <submittedName>
        <fullName evidence="1">Uncharacterized protein</fullName>
    </submittedName>
</protein>
<accession>A0A7W9NFW1</accession>
<evidence type="ECO:0000313" key="2">
    <source>
        <dbReference type="Proteomes" id="UP000585638"/>
    </source>
</evidence>
<dbReference type="Proteomes" id="UP000585638">
    <property type="component" value="Unassembled WGS sequence"/>
</dbReference>
<proteinExistence type="predicted"/>